<organism evidence="1 2">
    <name type="scientific">Pristionchus fissidentatus</name>
    <dbReference type="NCBI Taxonomy" id="1538716"/>
    <lineage>
        <taxon>Eukaryota</taxon>
        <taxon>Metazoa</taxon>
        <taxon>Ecdysozoa</taxon>
        <taxon>Nematoda</taxon>
        <taxon>Chromadorea</taxon>
        <taxon>Rhabditida</taxon>
        <taxon>Rhabditina</taxon>
        <taxon>Diplogasteromorpha</taxon>
        <taxon>Diplogasteroidea</taxon>
        <taxon>Neodiplogasteridae</taxon>
        <taxon>Pristionchus</taxon>
    </lineage>
</organism>
<dbReference type="SUPFAM" id="SSF54427">
    <property type="entry name" value="NTF2-like"/>
    <property type="match status" value="1"/>
</dbReference>
<reference evidence="1" key="1">
    <citation type="submission" date="2023-10" db="EMBL/GenBank/DDBJ databases">
        <title>Genome assembly of Pristionchus species.</title>
        <authorList>
            <person name="Yoshida K."/>
            <person name="Sommer R.J."/>
        </authorList>
    </citation>
    <scope>NUCLEOTIDE SEQUENCE</scope>
    <source>
        <strain evidence="1">RS5133</strain>
    </source>
</reference>
<accession>A0AAV5WPM9</accession>
<dbReference type="AlphaFoldDB" id="A0AAV5WPM9"/>
<evidence type="ECO:0008006" key="3">
    <source>
        <dbReference type="Google" id="ProtNLM"/>
    </source>
</evidence>
<comment type="caution">
    <text evidence="1">The sequence shown here is derived from an EMBL/GenBank/DDBJ whole genome shotgun (WGS) entry which is preliminary data.</text>
</comment>
<dbReference type="PANTHER" id="PTHR31664:SF4">
    <property type="entry name" value="DUF4440 DOMAIN-CONTAINING PROTEIN"/>
    <property type="match status" value="1"/>
</dbReference>
<gene>
    <name evidence="1" type="ORF">PFISCL1PPCAC_24284</name>
</gene>
<proteinExistence type="predicted"/>
<dbReference type="Proteomes" id="UP001432322">
    <property type="component" value="Unassembled WGS sequence"/>
</dbReference>
<keyword evidence="2" id="KW-1185">Reference proteome</keyword>
<evidence type="ECO:0000313" key="1">
    <source>
        <dbReference type="EMBL" id="GMT32987.1"/>
    </source>
</evidence>
<protein>
    <recommendedName>
        <fullName evidence="3">DUF4440 domain-containing protein</fullName>
    </recommendedName>
</protein>
<sequence length="122" mass="14240">EAHKIYDDLVTNSMAKFNSGETESMVLMYETLGILVDMKNNKCSFGRDQIRVTLEPYCKLGKMDFKTPRREVIPLGNDAFFVRIDYETTVLESGVVLRGSIDQIFKRHDEEWLIAYEMYLEK</sequence>
<name>A0AAV5WPM9_9BILA</name>
<dbReference type="InterPro" id="IPR032710">
    <property type="entry name" value="NTF2-like_dom_sf"/>
</dbReference>
<evidence type="ECO:0000313" key="2">
    <source>
        <dbReference type="Proteomes" id="UP001432322"/>
    </source>
</evidence>
<dbReference type="PANTHER" id="PTHR31664">
    <property type="entry name" value="PROTEIN CBG16427"/>
    <property type="match status" value="1"/>
</dbReference>
<dbReference type="EMBL" id="BTSY01000006">
    <property type="protein sequence ID" value="GMT32987.1"/>
    <property type="molecule type" value="Genomic_DNA"/>
</dbReference>
<feature type="non-terminal residue" evidence="1">
    <location>
        <position position="1"/>
    </location>
</feature>
<dbReference type="Gene3D" id="3.10.450.50">
    <property type="match status" value="1"/>
</dbReference>